<organism evidence="1 4">
    <name type="scientific">Mycobacterium tuberculosis</name>
    <dbReference type="NCBI Taxonomy" id="1773"/>
    <lineage>
        <taxon>Bacteria</taxon>
        <taxon>Bacillati</taxon>
        <taxon>Actinomycetota</taxon>
        <taxon>Actinomycetes</taxon>
        <taxon>Mycobacteriales</taxon>
        <taxon>Mycobacteriaceae</taxon>
        <taxon>Mycobacterium</taxon>
        <taxon>Mycobacterium tuberculosis complex</taxon>
    </lineage>
</organism>
<protein>
    <submittedName>
        <fullName evidence="1">Uncharacterized protein</fullName>
    </submittedName>
</protein>
<name>A0A655DEN8_MYCTX</name>
<sequence length="119" mass="13079">MLPTSRWVKMAGNRAMAPPGNVVYELPADCRSTMLLGSTSSMPSRQPSSRPTVRIWIGVGATSSKLPIMATPQVLRLNPPVWNPSTGLVRPPALPSNTWPYLSTRALYAMSHQPRVLLW</sequence>
<evidence type="ECO:0000313" key="3">
    <source>
        <dbReference type="Proteomes" id="UP000039217"/>
    </source>
</evidence>
<gene>
    <name evidence="1" type="ORF">ERS007657_03062</name>
    <name evidence="2" type="ORF">ERS007661_01810</name>
</gene>
<evidence type="ECO:0000313" key="1">
    <source>
        <dbReference type="EMBL" id="CFR93299.1"/>
    </source>
</evidence>
<proteinExistence type="predicted"/>
<dbReference type="Proteomes" id="UP000046680">
    <property type="component" value="Unassembled WGS sequence"/>
</dbReference>
<evidence type="ECO:0000313" key="4">
    <source>
        <dbReference type="Proteomes" id="UP000046680"/>
    </source>
</evidence>
<accession>A0A655DEN8</accession>
<reference evidence="3 4" key="1">
    <citation type="submission" date="2015-03" db="EMBL/GenBank/DDBJ databases">
        <authorList>
            <consortium name="Pathogen Informatics"/>
        </authorList>
    </citation>
    <scope>NUCLEOTIDE SEQUENCE [LARGE SCALE GENOMIC DNA]</scope>
    <source>
        <strain evidence="1 4">C09601061</strain>
        <strain evidence="2 3">D00501624</strain>
    </source>
</reference>
<dbReference type="EMBL" id="CQQC01000550">
    <property type="protein sequence ID" value="CNV20219.1"/>
    <property type="molecule type" value="Genomic_DNA"/>
</dbReference>
<dbReference type="AlphaFoldDB" id="A0A655DEN8"/>
<evidence type="ECO:0000313" key="2">
    <source>
        <dbReference type="EMBL" id="CNV20219.1"/>
    </source>
</evidence>
<dbReference type="Proteomes" id="UP000039217">
    <property type="component" value="Unassembled WGS sequence"/>
</dbReference>
<dbReference type="EMBL" id="CGCX01001355">
    <property type="protein sequence ID" value="CFR93299.1"/>
    <property type="molecule type" value="Genomic_DNA"/>
</dbReference>